<feature type="compositionally biased region" description="Low complexity" evidence="6">
    <location>
        <begin position="9"/>
        <end position="21"/>
    </location>
</feature>
<dbReference type="PANTHER" id="PTHR31113:SF5">
    <property type="entry name" value="OS04G0405700 PROTEIN"/>
    <property type="match status" value="1"/>
</dbReference>
<keyword evidence="5" id="KW-0472">Membrane</keyword>
<keyword evidence="3" id="KW-0812">Transmembrane</keyword>
<dbReference type="AlphaFoldDB" id="A0AA88DLA8"/>
<proteinExistence type="inferred from homology"/>
<evidence type="ECO:0000256" key="6">
    <source>
        <dbReference type="SAM" id="MobiDB-lite"/>
    </source>
</evidence>
<feature type="compositionally biased region" description="Polar residues" evidence="6">
    <location>
        <begin position="31"/>
        <end position="47"/>
    </location>
</feature>
<gene>
    <name evidence="7" type="ORF">TIFTF001_026487</name>
</gene>
<evidence type="ECO:0000256" key="3">
    <source>
        <dbReference type="ARBA" id="ARBA00022692"/>
    </source>
</evidence>
<dbReference type="Proteomes" id="UP001187192">
    <property type="component" value="Unassembled WGS sequence"/>
</dbReference>
<evidence type="ECO:0000256" key="5">
    <source>
        <dbReference type="ARBA" id="ARBA00023136"/>
    </source>
</evidence>
<dbReference type="GO" id="GO:0016020">
    <property type="term" value="C:membrane"/>
    <property type="evidence" value="ECO:0007669"/>
    <property type="project" value="UniProtKB-SubCell"/>
</dbReference>
<organism evidence="7 8">
    <name type="scientific">Ficus carica</name>
    <name type="common">Common fig</name>
    <dbReference type="NCBI Taxonomy" id="3494"/>
    <lineage>
        <taxon>Eukaryota</taxon>
        <taxon>Viridiplantae</taxon>
        <taxon>Streptophyta</taxon>
        <taxon>Embryophyta</taxon>
        <taxon>Tracheophyta</taxon>
        <taxon>Spermatophyta</taxon>
        <taxon>Magnoliopsida</taxon>
        <taxon>eudicotyledons</taxon>
        <taxon>Gunneridae</taxon>
        <taxon>Pentapetalae</taxon>
        <taxon>rosids</taxon>
        <taxon>fabids</taxon>
        <taxon>Rosales</taxon>
        <taxon>Moraceae</taxon>
        <taxon>Ficeae</taxon>
        <taxon>Ficus</taxon>
    </lineage>
</organism>
<evidence type="ECO:0000313" key="8">
    <source>
        <dbReference type="Proteomes" id="UP001187192"/>
    </source>
</evidence>
<keyword evidence="8" id="KW-1185">Reference proteome</keyword>
<evidence type="ECO:0000256" key="4">
    <source>
        <dbReference type="ARBA" id="ARBA00022989"/>
    </source>
</evidence>
<protein>
    <submittedName>
        <fullName evidence="7">Uncharacterized protein</fullName>
    </submittedName>
</protein>
<comment type="subcellular location">
    <subcellularLocation>
        <location evidence="1">Membrane</location>
    </subcellularLocation>
</comment>
<dbReference type="InterPro" id="IPR007749">
    <property type="entry name" value="DUF677"/>
</dbReference>
<evidence type="ECO:0000256" key="1">
    <source>
        <dbReference type="ARBA" id="ARBA00004370"/>
    </source>
</evidence>
<feature type="region of interest" description="Disordered" evidence="6">
    <location>
        <begin position="7"/>
        <end position="48"/>
    </location>
</feature>
<name>A0AA88DLA8_FICCA</name>
<comment type="caution">
    <text evidence="7">The sequence shown here is derived from an EMBL/GenBank/DDBJ whole genome shotgun (WGS) entry which is preliminary data.</text>
</comment>
<comment type="similarity">
    <text evidence="2">Belongs to the UPF0496 family.</text>
</comment>
<accession>A0AA88DLA8</accession>
<dbReference type="PANTHER" id="PTHR31113">
    <property type="entry name" value="UPF0496 PROTEIN 3-RELATED"/>
    <property type="match status" value="1"/>
</dbReference>
<sequence length="392" mass="43704">MLHCLTVNPSSSSAAVSPSLSDFHSYPIPSQGDSTDNTPSTSTQPSPAINLARREYSLALQSDSYNEIWSTIRDHHVDQVDQHPEDQDGGVLLLERVLQPNRECVEAALRGVKPNAITRLVSAYFDHSENTTHLCLVLHRCLLLVRALYAPLHDLVDLLASDDSPSLSQSQCDRAFDIFLQFNSLDNPFPSPDSQNFDHIRGCFSQLKQQLDHQMRHSRFAVRSFFRASAGSYVYSIAITALTVSVRALAALVAGPSCTAVPCPPPPRLVHREVTRTAQLDAAARGSFVLNNDLHTIDCLVARLHTTVEGDKDLVRLGLESGRERHSIQEVLKQLRKNHQSFLLQLKDLEEHICLCFNTVNRARATLLQQTCNFLTSLVSPLHVKLPDFYNK</sequence>
<evidence type="ECO:0000313" key="7">
    <source>
        <dbReference type="EMBL" id="GMN57376.1"/>
    </source>
</evidence>
<evidence type="ECO:0000256" key="2">
    <source>
        <dbReference type="ARBA" id="ARBA00009074"/>
    </source>
</evidence>
<keyword evidence="4" id="KW-1133">Transmembrane helix</keyword>
<dbReference type="EMBL" id="BTGU01000070">
    <property type="protein sequence ID" value="GMN57376.1"/>
    <property type="molecule type" value="Genomic_DNA"/>
</dbReference>
<reference evidence="7" key="1">
    <citation type="submission" date="2023-07" db="EMBL/GenBank/DDBJ databases">
        <title>draft genome sequence of fig (Ficus carica).</title>
        <authorList>
            <person name="Takahashi T."/>
            <person name="Nishimura K."/>
        </authorList>
    </citation>
    <scope>NUCLEOTIDE SEQUENCE</scope>
</reference>